<sequence length="615" mass="68840">MTHEKISFPKPELDASTINAFTEASNRISALREKLTRPYTQLEIESSARVQVLINEALKSLEPASRIYREADQSPSLRNELRKKAPISAYFAADGLIKHSLLEYRESVGRLEQLGEILLQHPLFKSVADKLVKHGPVYVSGGLTATATQSIGTHRKGLNLQTDIDVIVDCDTVKLPAIAEELKQALPKEKELGVEATYHAGPIPRIGIVSQTTGLELISIVSPQPFAEIIKQTSAVTRRQVFGDSNIAKMLIHWPENTVEQIAIRFNPDLSFDIVNGGKPLLRSNRLTRNEHAWANWQTIRQLNDLGREDLGRLLLGSAIKGLSRTPKMVEKGIGALEPELTESSGQELSTPQVALGEFLKMDRSPEKGSQEFISSIRRDAAVNFIKAILTGDRRLWQDLPFTPFEGLFSETLCQERGFQLVRGEGIGESFVASPSSWPEWEKVTALVTLTTGPAPTKTGLSLYYEKLTRPSICQSPTEYFAVLAGIALADDTKLQKIAAELANNWPLKESNRPKIFPRWLRAPEGYEPKEMNCPWDFNQELFLEWAQQIRGAIQKSGVSLSEIADLEQTPEGKWGVKLYEKDSDEERAHEERIGRVLTEIKSTPFWKQRNMLAQ</sequence>
<dbReference type="STRING" id="1968527.B5M47_03240"/>
<protein>
    <submittedName>
        <fullName evidence="1">Uncharacterized protein</fullName>
    </submittedName>
</protein>
<comment type="caution">
    <text evidence="1">The sequence shown here is derived from an EMBL/GenBank/DDBJ whole genome shotgun (WGS) entry which is preliminary data.</text>
</comment>
<organism evidence="1 2">
    <name type="scientific">candidate division CPR3 bacterium 4484_211</name>
    <dbReference type="NCBI Taxonomy" id="1968527"/>
    <lineage>
        <taxon>Bacteria</taxon>
        <taxon>Bacteria division CPR3</taxon>
    </lineage>
</organism>
<reference evidence="2" key="1">
    <citation type="submission" date="2017-03" db="EMBL/GenBank/DDBJ databases">
        <title>Novel pathways for hydrocarbon cycling and metabolic interdependencies in hydrothermal sediment communities.</title>
        <authorList>
            <person name="Dombrowski N."/>
            <person name="Seitz K."/>
            <person name="Teske A."/>
            <person name="Baker B."/>
        </authorList>
    </citation>
    <scope>NUCLEOTIDE SEQUENCE [LARGE SCALE GENOMIC DNA]</scope>
</reference>
<dbReference type="AlphaFoldDB" id="A0A1W9NXH2"/>
<dbReference type="EMBL" id="MZGJ01000020">
    <property type="protein sequence ID" value="OQX50769.1"/>
    <property type="molecule type" value="Genomic_DNA"/>
</dbReference>
<evidence type="ECO:0000313" key="2">
    <source>
        <dbReference type="Proteomes" id="UP000192520"/>
    </source>
</evidence>
<gene>
    <name evidence="1" type="ORF">B5M47_03240</name>
</gene>
<evidence type="ECO:0000313" key="1">
    <source>
        <dbReference type="EMBL" id="OQX50769.1"/>
    </source>
</evidence>
<accession>A0A1W9NXH2</accession>
<dbReference type="Proteomes" id="UP000192520">
    <property type="component" value="Unassembled WGS sequence"/>
</dbReference>
<name>A0A1W9NXH2_UNCC3</name>
<proteinExistence type="predicted"/>